<organism evidence="2 3">
    <name type="scientific">Chaetomium strumarium</name>
    <dbReference type="NCBI Taxonomy" id="1170767"/>
    <lineage>
        <taxon>Eukaryota</taxon>
        <taxon>Fungi</taxon>
        <taxon>Dikarya</taxon>
        <taxon>Ascomycota</taxon>
        <taxon>Pezizomycotina</taxon>
        <taxon>Sordariomycetes</taxon>
        <taxon>Sordariomycetidae</taxon>
        <taxon>Sordariales</taxon>
        <taxon>Chaetomiaceae</taxon>
        <taxon>Chaetomium</taxon>
    </lineage>
</organism>
<feature type="compositionally biased region" description="Basic and acidic residues" evidence="1">
    <location>
        <begin position="61"/>
        <end position="71"/>
    </location>
</feature>
<accession>A0AAJ0GNK3</accession>
<dbReference type="EMBL" id="JAUDZG010000006">
    <property type="protein sequence ID" value="KAK3303221.1"/>
    <property type="molecule type" value="Genomic_DNA"/>
</dbReference>
<gene>
    <name evidence="2" type="ORF">B0T15DRAFT_539562</name>
</gene>
<sequence length="71" mass="7648">MPSDSAERGQSPPPSRSSGKQMHDVPASGTGTDDASHKKDANKDALEKLSSNPRGPLEDEVDKKFEKRVNT</sequence>
<dbReference type="RefSeq" id="XP_062719001.1">
    <property type="nucleotide sequence ID" value="XM_062869739.1"/>
</dbReference>
<reference evidence="2" key="1">
    <citation type="journal article" date="2023" name="Mol. Phylogenet. Evol.">
        <title>Genome-scale phylogeny and comparative genomics of the fungal order Sordariales.</title>
        <authorList>
            <person name="Hensen N."/>
            <person name="Bonometti L."/>
            <person name="Westerberg I."/>
            <person name="Brannstrom I.O."/>
            <person name="Guillou S."/>
            <person name="Cros-Aarteil S."/>
            <person name="Calhoun S."/>
            <person name="Haridas S."/>
            <person name="Kuo A."/>
            <person name="Mondo S."/>
            <person name="Pangilinan J."/>
            <person name="Riley R."/>
            <person name="LaButti K."/>
            <person name="Andreopoulos B."/>
            <person name="Lipzen A."/>
            <person name="Chen C."/>
            <person name="Yan M."/>
            <person name="Daum C."/>
            <person name="Ng V."/>
            <person name="Clum A."/>
            <person name="Steindorff A."/>
            <person name="Ohm R.A."/>
            <person name="Martin F."/>
            <person name="Silar P."/>
            <person name="Natvig D.O."/>
            <person name="Lalanne C."/>
            <person name="Gautier V."/>
            <person name="Ament-Velasquez S.L."/>
            <person name="Kruys A."/>
            <person name="Hutchinson M.I."/>
            <person name="Powell A.J."/>
            <person name="Barry K."/>
            <person name="Miller A.N."/>
            <person name="Grigoriev I.V."/>
            <person name="Debuchy R."/>
            <person name="Gladieux P."/>
            <person name="Hiltunen Thoren M."/>
            <person name="Johannesson H."/>
        </authorList>
    </citation>
    <scope>NUCLEOTIDE SEQUENCE</scope>
    <source>
        <strain evidence="2">CBS 333.67</strain>
    </source>
</reference>
<feature type="compositionally biased region" description="Basic and acidic residues" evidence="1">
    <location>
        <begin position="34"/>
        <end position="47"/>
    </location>
</feature>
<name>A0AAJ0GNK3_9PEZI</name>
<keyword evidence="3" id="KW-1185">Reference proteome</keyword>
<evidence type="ECO:0000256" key="1">
    <source>
        <dbReference type="SAM" id="MobiDB-lite"/>
    </source>
</evidence>
<evidence type="ECO:0000313" key="2">
    <source>
        <dbReference type="EMBL" id="KAK3303221.1"/>
    </source>
</evidence>
<proteinExistence type="predicted"/>
<evidence type="ECO:0000313" key="3">
    <source>
        <dbReference type="Proteomes" id="UP001273166"/>
    </source>
</evidence>
<dbReference type="GeneID" id="87888568"/>
<reference evidence="2" key="2">
    <citation type="submission" date="2023-06" db="EMBL/GenBank/DDBJ databases">
        <authorList>
            <consortium name="Lawrence Berkeley National Laboratory"/>
            <person name="Mondo S.J."/>
            <person name="Hensen N."/>
            <person name="Bonometti L."/>
            <person name="Westerberg I."/>
            <person name="Brannstrom I.O."/>
            <person name="Guillou S."/>
            <person name="Cros-Aarteil S."/>
            <person name="Calhoun S."/>
            <person name="Haridas S."/>
            <person name="Kuo A."/>
            <person name="Pangilinan J."/>
            <person name="Riley R."/>
            <person name="Labutti K."/>
            <person name="Andreopoulos B."/>
            <person name="Lipzen A."/>
            <person name="Chen C."/>
            <person name="Yanf M."/>
            <person name="Daum C."/>
            <person name="Ng V."/>
            <person name="Clum A."/>
            <person name="Steindorff A."/>
            <person name="Ohm R."/>
            <person name="Martin F."/>
            <person name="Silar P."/>
            <person name="Natvig D."/>
            <person name="Lalanne C."/>
            <person name="Gautier V."/>
            <person name="Ament-Velasquez S.L."/>
            <person name="Kruys A."/>
            <person name="Hutchinson M.I."/>
            <person name="Powell A.J."/>
            <person name="Barry K."/>
            <person name="Miller A.N."/>
            <person name="Grigoriev I.V."/>
            <person name="Debuchy R."/>
            <person name="Gladieux P."/>
            <person name="Thoren M.H."/>
            <person name="Johannesson H."/>
        </authorList>
    </citation>
    <scope>NUCLEOTIDE SEQUENCE</scope>
    <source>
        <strain evidence="2">CBS 333.67</strain>
    </source>
</reference>
<protein>
    <submittedName>
        <fullName evidence="2">Uncharacterized protein</fullName>
    </submittedName>
</protein>
<dbReference type="Proteomes" id="UP001273166">
    <property type="component" value="Unassembled WGS sequence"/>
</dbReference>
<comment type="caution">
    <text evidence="2">The sequence shown here is derived from an EMBL/GenBank/DDBJ whole genome shotgun (WGS) entry which is preliminary data.</text>
</comment>
<dbReference type="AlphaFoldDB" id="A0AAJ0GNK3"/>
<feature type="region of interest" description="Disordered" evidence="1">
    <location>
        <begin position="1"/>
        <end position="71"/>
    </location>
</feature>